<protein>
    <submittedName>
        <fullName evidence="1">Uncharacterized protein</fullName>
    </submittedName>
</protein>
<evidence type="ECO:0000313" key="2">
    <source>
        <dbReference type="Proteomes" id="UP000257109"/>
    </source>
</evidence>
<evidence type="ECO:0000313" key="1">
    <source>
        <dbReference type="EMBL" id="RDX63715.1"/>
    </source>
</evidence>
<dbReference type="AlphaFoldDB" id="A0A371ECF6"/>
<keyword evidence="2" id="KW-1185">Reference proteome</keyword>
<dbReference type="EMBL" id="QJKJ01014746">
    <property type="protein sequence ID" value="RDX63715.1"/>
    <property type="molecule type" value="Genomic_DNA"/>
</dbReference>
<sequence>MKKHLICMYEFLHSVITNNTQFVCSYLREFYEGNNFNSDDNLNVIKIGLDLVEEAREQACIQ</sequence>
<name>A0A371ECF6_MUCPR</name>
<feature type="non-terminal residue" evidence="1">
    <location>
        <position position="1"/>
    </location>
</feature>
<gene>
    <name evidence="1" type="ORF">CR513_57820</name>
</gene>
<comment type="caution">
    <text evidence="1">The sequence shown here is derived from an EMBL/GenBank/DDBJ whole genome shotgun (WGS) entry which is preliminary data.</text>
</comment>
<reference evidence="1" key="1">
    <citation type="submission" date="2018-05" db="EMBL/GenBank/DDBJ databases">
        <title>Draft genome of Mucuna pruriens seed.</title>
        <authorList>
            <person name="Nnadi N.E."/>
            <person name="Vos R."/>
            <person name="Hasami M.H."/>
            <person name="Devisetty U.K."/>
            <person name="Aguiy J.C."/>
        </authorList>
    </citation>
    <scope>NUCLEOTIDE SEQUENCE [LARGE SCALE GENOMIC DNA]</scope>
    <source>
        <strain evidence="1">JCA_2017</strain>
    </source>
</reference>
<dbReference type="Proteomes" id="UP000257109">
    <property type="component" value="Unassembled WGS sequence"/>
</dbReference>
<accession>A0A371ECF6</accession>
<proteinExistence type="predicted"/>
<organism evidence="1 2">
    <name type="scientific">Mucuna pruriens</name>
    <name type="common">Velvet bean</name>
    <name type="synonym">Dolichos pruriens</name>
    <dbReference type="NCBI Taxonomy" id="157652"/>
    <lineage>
        <taxon>Eukaryota</taxon>
        <taxon>Viridiplantae</taxon>
        <taxon>Streptophyta</taxon>
        <taxon>Embryophyta</taxon>
        <taxon>Tracheophyta</taxon>
        <taxon>Spermatophyta</taxon>
        <taxon>Magnoliopsida</taxon>
        <taxon>eudicotyledons</taxon>
        <taxon>Gunneridae</taxon>
        <taxon>Pentapetalae</taxon>
        <taxon>rosids</taxon>
        <taxon>fabids</taxon>
        <taxon>Fabales</taxon>
        <taxon>Fabaceae</taxon>
        <taxon>Papilionoideae</taxon>
        <taxon>50 kb inversion clade</taxon>
        <taxon>NPAAA clade</taxon>
        <taxon>indigoferoid/millettioid clade</taxon>
        <taxon>Phaseoleae</taxon>
        <taxon>Mucuna</taxon>
    </lineage>
</organism>